<gene>
    <name evidence="2" type="ORF">DPMN_119244</name>
</gene>
<reference evidence="2" key="2">
    <citation type="submission" date="2020-11" db="EMBL/GenBank/DDBJ databases">
        <authorList>
            <person name="McCartney M.A."/>
            <person name="Auch B."/>
            <person name="Kono T."/>
            <person name="Mallez S."/>
            <person name="Becker A."/>
            <person name="Gohl D.M."/>
            <person name="Silverstein K.A.T."/>
            <person name="Koren S."/>
            <person name="Bechman K.B."/>
            <person name="Herman A."/>
            <person name="Abrahante J.E."/>
            <person name="Garbe J."/>
        </authorList>
    </citation>
    <scope>NUCLEOTIDE SEQUENCE</scope>
    <source>
        <strain evidence="2">Duluth1</strain>
        <tissue evidence="2">Whole animal</tissue>
    </source>
</reference>
<evidence type="ECO:0000256" key="1">
    <source>
        <dbReference type="SAM" id="MobiDB-lite"/>
    </source>
</evidence>
<accession>A0A9D4GIA8</accession>
<feature type="region of interest" description="Disordered" evidence="1">
    <location>
        <begin position="34"/>
        <end position="53"/>
    </location>
</feature>
<proteinExistence type="predicted"/>
<sequence length="67" mass="7600">MGRGFFVTSTFHGNVTFDFHSSKLDMSHKTVFNHQVKSPTRTPDASPDFPGQPRYKLIHMISDSDSE</sequence>
<name>A0A9D4GIA8_DREPO</name>
<dbReference type="Proteomes" id="UP000828390">
    <property type="component" value="Unassembled WGS sequence"/>
</dbReference>
<dbReference type="AlphaFoldDB" id="A0A9D4GIA8"/>
<evidence type="ECO:0000313" key="3">
    <source>
        <dbReference type="Proteomes" id="UP000828390"/>
    </source>
</evidence>
<reference evidence="2" key="1">
    <citation type="journal article" date="2019" name="bioRxiv">
        <title>The Genome of the Zebra Mussel, Dreissena polymorpha: A Resource for Invasive Species Research.</title>
        <authorList>
            <person name="McCartney M.A."/>
            <person name="Auch B."/>
            <person name="Kono T."/>
            <person name="Mallez S."/>
            <person name="Zhang Y."/>
            <person name="Obille A."/>
            <person name="Becker A."/>
            <person name="Abrahante J.E."/>
            <person name="Garbe J."/>
            <person name="Badalamenti J.P."/>
            <person name="Herman A."/>
            <person name="Mangelson H."/>
            <person name="Liachko I."/>
            <person name="Sullivan S."/>
            <person name="Sone E.D."/>
            <person name="Koren S."/>
            <person name="Silverstein K.A.T."/>
            <person name="Beckman K.B."/>
            <person name="Gohl D.M."/>
        </authorList>
    </citation>
    <scope>NUCLEOTIDE SEQUENCE</scope>
    <source>
        <strain evidence="2">Duluth1</strain>
        <tissue evidence="2">Whole animal</tissue>
    </source>
</reference>
<organism evidence="2 3">
    <name type="scientific">Dreissena polymorpha</name>
    <name type="common">Zebra mussel</name>
    <name type="synonym">Mytilus polymorpha</name>
    <dbReference type="NCBI Taxonomy" id="45954"/>
    <lineage>
        <taxon>Eukaryota</taxon>
        <taxon>Metazoa</taxon>
        <taxon>Spiralia</taxon>
        <taxon>Lophotrochozoa</taxon>
        <taxon>Mollusca</taxon>
        <taxon>Bivalvia</taxon>
        <taxon>Autobranchia</taxon>
        <taxon>Heteroconchia</taxon>
        <taxon>Euheterodonta</taxon>
        <taxon>Imparidentia</taxon>
        <taxon>Neoheterodontei</taxon>
        <taxon>Myida</taxon>
        <taxon>Dreissenoidea</taxon>
        <taxon>Dreissenidae</taxon>
        <taxon>Dreissena</taxon>
    </lineage>
</organism>
<protein>
    <submittedName>
        <fullName evidence="2">Uncharacterized protein</fullName>
    </submittedName>
</protein>
<comment type="caution">
    <text evidence="2">The sequence shown here is derived from an EMBL/GenBank/DDBJ whole genome shotgun (WGS) entry which is preliminary data.</text>
</comment>
<dbReference type="EMBL" id="JAIWYP010000005">
    <property type="protein sequence ID" value="KAH3817689.1"/>
    <property type="molecule type" value="Genomic_DNA"/>
</dbReference>
<keyword evidence="3" id="KW-1185">Reference proteome</keyword>
<evidence type="ECO:0000313" key="2">
    <source>
        <dbReference type="EMBL" id="KAH3817689.1"/>
    </source>
</evidence>
<feature type="compositionally biased region" description="Polar residues" evidence="1">
    <location>
        <begin position="34"/>
        <end position="43"/>
    </location>
</feature>